<evidence type="ECO:0000259" key="3">
    <source>
        <dbReference type="Pfam" id="PF00144"/>
    </source>
</evidence>
<dbReference type="InterPro" id="IPR050491">
    <property type="entry name" value="AmpC-like"/>
</dbReference>
<dbReference type="InterPro" id="IPR001466">
    <property type="entry name" value="Beta-lactam-related"/>
</dbReference>
<feature type="domain" description="Beta-lactamase-related" evidence="3">
    <location>
        <begin position="68"/>
        <end position="404"/>
    </location>
</feature>
<evidence type="ECO:0000313" key="4">
    <source>
        <dbReference type="EMBL" id="MFD1043492.1"/>
    </source>
</evidence>
<feature type="chain" id="PRO_5047462339" evidence="2">
    <location>
        <begin position="29"/>
        <end position="558"/>
    </location>
</feature>
<keyword evidence="2" id="KW-0732">Signal</keyword>
<feature type="region of interest" description="Disordered" evidence="1">
    <location>
        <begin position="33"/>
        <end position="62"/>
    </location>
</feature>
<gene>
    <name evidence="4" type="ORF">ACFQ2N_14160</name>
</gene>
<feature type="signal peptide" evidence="2">
    <location>
        <begin position="1"/>
        <end position="28"/>
    </location>
</feature>
<dbReference type="EMBL" id="JBHTKN010000011">
    <property type="protein sequence ID" value="MFD1043492.1"/>
    <property type="molecule type" value="Genomic_DNA"/>
</dbReference>
<dbReference type="InterPro" id="IPR012338">
    <property type="entry name" value="Beta-lactam/transpept-like"/>
</dbReference>
<dbReference type="PANTHER" id="PTHR46825">
    <property type="entry name" value="D-ALANYL-D-ALANINE-CARBOXYPEPTIDASE/ENDOPEPTIDASE AMPH"/>
    <property type="match status" value="1"/>
</dbReference>
<dbReference type="EC" id="3.-.-.-" evidence="4"/>
<organism evidence="4 5">
    <name type="scientific">Pseudoxanthomonas kaohsiungensis</name>
    <dbReference type="NCBI Taxonomy" id="283923"/>
    <lineage>
        <taxon>Bacteria</taxon>
        <taxon>Pseudomonadati</taxon>
        <taxon>Pseudomonadota</taxon>
        <taxon>Gammaproteobacteria</taxon>
        <taxon>Lysobacterales</taxon>
        <taxon>Lysobacteraceae</taxon>
        <taxon>Pseudoxanthomonas</taxon>
    </lineage>
</organism>
<protein>
    <submittedName>
        <fullName evidence="4">Serine hydrolase domain-containing protein</fullName>
        <ecNumber evidence="4">3.-.-.-</ecNumber>
    </submittedName>
</protein>
<dbReference type="RefSeq" id="WP_379655895.1">
    <property type="nucleotide sequence ID" value="NZ_JBHTKN010000011.1"/>
</dbReference>
<dbReference type="SUPFAM" id="SSF56601">
    <property type="entry name" value="beta-lactamase/transpeptidase-like"/>
    <property type="match status" value="1"/>
</dbReference>
<sequence length="558" mass="59986">MTTEMRFPLPFAAALAAAFLSIPAGALGAETGAPAGPAAARQRNGPATPPPAEPVARTGRAPGQQAIADAIDAAMDIYGLPGIAVGVIEDGRVVAVETRGELAAGGGEAVTPDTLFKIASNTKAMTAGVLARLVDQGKLRWHDPVVKHLPQFRMHDPWVTANMQVRDLLIHNSGLGLGAGDLMLWPEPNTFTRADIIAGLEHLRPVTSFRSGYAYDNLLYVVAGEVAAAAGGMPFDELVRRELFGPLGMDGCRVGAWRLDEAGSVARPHRRVDGRNVPVGERVDAGGVVPDITSMAAGGIRCGVDDMLKWVGMWLDPADPWLSPAQRRAAWTAHMPMPVSERMRQWDNSHFSAYGYGWRLSDVQGEWKVAHTGTLSGMYSSVILLPDRRTGIVILINGEGEAARTALGQVLLEHYTAPDARTDVAHYAGLLDRERAQRSADEPLPDTSSRRPADAAQARSLLGVWRDPWFGEVALCPRADGVGFASARSPLMRGRLMRVGERWLVDWDADSVDAEVWLHPPSPADGNGATLTLSHVDPDADFSYDYGDLAFTRLRDCP</sequence>
<evidence type="ECO:0000256" key="1">
    <source>
        <dbReference type="SAM" id="MobiDB-lite"/>
    </source>
</evidence>
<keyword evidence="4" id="KW-0378">Hydrolase</keyword>
<dbReference type="PANTHER" id="PTHR46825:SF15">
    <property type="entry name" value="BETA-LACTAMASE-RELATED DOMAIN-CONTAINING PROTEIN"/>
    <property type="match status" value="1"/>
</dbReference>
<evidence type="ECO:0000256" key="2">
    <source>
        <dbReference type="SAM" id="SignalP"/>
    </source>
</evidence>
<dbReference type="Gene3D" id="3.40.710.10">
    <property type="entry name" value="DD-peptidase/beta-lactamase superfamily"/>
    <property type="match status" value="1"/>
</dbReference>
<comment type="caution">
    <text evidence="4">The sequence shown here is derived from an EMBL/GenBank/DDBJ whole genome shotgun (WGS) entry which is preliminary data.</text>
</comment>
<dbReference type="GO" id="GO:0016787">
    <property type="term" value="F:hydrolase activity"/>
    <property type="evidence" value="ECO:0007669"/>
    <property type="project" value="UniProtKB-KW"/>
</dbReference>
<keyword evidence="5" id="KW-1185">Reference proteome</keyword>
<evidence type="ECO:0000313" key="5">
    <source>
        <dbReference type="Proteomes" id="UP001597033"/>
    </source>
</evidence>
<accession>A0ABW3M0R8</accession>
<dbReference type="Proteomes" id="UP001597033">
    <property type="component" value="Unassembled WGS sequence"/>
</dbReference>
<dbReference type="Pfam" id="PF00144">
    <property type="entry name" value="Beta-lactamase"/>
    <property type="match status" value="1"/>
</dbReference>
<name>A0ABW3M0R8_9GAMM</name>
<reference evidence="5" key="1">
    <citation type="journal article" date="2019" name="Int. J. Syst. Evol. Microbiol.">
        <title>The Global Catalogue of Microorganisms (GCM) 10K type strain sequencing project: providing services to taxonomists for standard genome sequencing and annotation.</title>
        <authorList>
            <consortium name="The Broad Institute Genomics Platform"/>
            <consortium name="The Broad Institute Genome Sequencing Center for Infectious Disease"/>
            <person name="Wu L."/>
            <person name="Ma J."/>
        </authorList>
    </citation>
    <scope>NUCLEOTIDE SEQUENCE [LARGE SCALE GENOMIC DNA]</scope>
    <source>
        <strain evidence="5">CCUG 55854</strain>
    </source>
</reference>
<proteinExistence type="predicted"/>
<feature type="compositionally biased region" description="Low complexity" evidence="1">
    <location>
        <begin position="33"/>
        <end position="46"/>
    </location>
</feature>